<dbReference type="FunFam" id="3.30.160.60:FF:000624">
    <property type="entry name" value="zinc finger protein 697"/>
    <property type="match status" value="1"/>
</dbReference>
<feature type="compositionally biased region" description="Polar residues" evidence="9">
    <location>
        <begin position="189"/>
        <end position="208"/>
    </location>
</feature>
<evidence type="ECO:0000256" key="4">
    <source>
        <dbReference type="ARBA" id="ARBA00022771"/>
    </source>
</evidence>
<evidence type="ECO:0000256" key="9">
    <source>
        <dbReference type="SAM" id="MobiDB-lite"/>
    </source>
</evidence>
<feature type="domain" description="C2H2-type" evidence="10">
    <location>
        <begin position="215"/>
        <end position="242"/>
    </location>
</feature>
<protein>
    <submittedName>
        <fullName evidence="12">Zinc finger protein 665-like</fullName>
    </submittedName>
</protein>
<dbReference type="GO" id="GO:0005634">
    <property type="term" value="C:nucleus"/>
    <property type="evidence" value="ECO:0007669"/>
    <property type="project" value="UniProtKB-SubCell"/>
</dbReference>
<dbReference type="GeneID" id="114441734"/>
<keyword evidence="5" id="KW-0862">Zinc</keyword>
<keyword evidence="11" id="KW-1185">Reference proteome</keyword>
<dbReference type="Gene3D" id="3.30.160.60">
    <property type="entry name" value="Classic Zinc Finger"/>
    <property type="match status" value="4"/>
</dbReference>
<sequence length="327" mass="38112">MPSLECFRQFFNERLTAAAQEIFREFEKNIVEYEEEINRQRRLLDVALKPVVRLHKLEHPQQHACKEEEEVDEKEEVLSNWQLCNQERNSDSLDQGEPDPPQIKEEQEGLCTDTEELVLKQETDNIMLTFTYEEGDRSEDRTVCLNTVEDSEVPEPSTDHQGDHHTSDNGDSVSVRNKKPKRQRRRHSSTVPNDRVLSSTVPQISSNNEKGESSLKCDTCGKILKDKYKLLRHQRIHTGVKPFSCNDCKKTFRDAFDLRRHIKTHTGMKPYCCNMCGKRFTERSHLKGHTRIHTGEKPYSCKVCKKDFRFRCDFSAHIKTHPKAPLA</sequence>
<keyword evidence="2" id="KW-0479">Metal-binding</keyword>
<evidence type="ECO:0000313" key="11">
    <source>
        <dbReference type="Proteomes" id="UP000515145"/>
    </source>
</evidence>
<dbReference type="PROSITE" id="PS00028">
    <property type="entry name" value="ZINC_FINGER_C2H2_1"/>
    <property type="match status" value="4"/>
</dbReference>
<feature type="domain" description="C2H2-type" evidence="10">
    <location>
        <begin position="299"/>
        <end position="321"/>
    </location>
</feature>
<dbReference type="InterPro" id="IPR036236">
    <property type="entry name" value="Znf_C2H2_sf"/>
</dbReference>
<feature type="compositionally biased region" description="Basic and acidic residues" evidence="9">
    <location>
        <begin position="157"/>
        <end position="168"/>
    </location>
</feature>
<dbReference type="GO" id="GO:0008270">
    <property type="term" value="F:zinc ion binding"/>
    <property type="evidence" value="ECO:0007669"/>
    <property type="project" value="UniProtKB-KW"/>
</dbReference>
<dbReference type="Proteomes" id="UP000515145">
    <property type="component" value="Chromosome 9"/>
</dbReference>
<dbReference type="AlphaFoldDB" id="A0A6P7J234"/>
<evidence type="ECO:0000256" key="6">
    <source>
        <dbReference type="ARBA" id="ARBA00023242"/>
    </source>
</evidence>
<evidence type="ECO:0000256" key="8">
    <source>
        <dbReference type="SAM" id="Coils"/>
    </source>
</evidence>
<evidence type="ECO:0000256" key="2">
    <source>
        <dbReference type="ARBA" id="ARBA00022723"/>
    </source>
</evidence>
<gene>
    <name evidence="12" type="primary">LOC114441734</name>
</gene>
<keyword evidence="4 7" id="KW-0863">Zinc-finger</keyword>
<feature type="coiled-coil region" evidence="8">
    <location>
        <begin position="16"/>
        <end position="43"/>
    </location>
</feature>
<accession>A0A6P7J234</accession>
<dbReference type="InterPro" id="IPR013087">
    <property type="entry name" value="Znf_C2H2_type"/>
</dbReference>
<dbReference type="Pfam" id="PF00096">
    <property type="entry name" value="zf-C2H2"/>
    <property type="match status" value="4"/>
</dbReference>
<dbReference type="RefSeq" id="XP_028270593.1">
    <property type="nucleotide sequence ID" value="XM_028414792.1"/>
</dbReference>
<organism evidence="11 12">
    <name type="scientific">Parambassis ranga</name>
    <name type="common">Indian glassy fish</name>
    <dbReference type="NCBI Taxonomy" id="210632"/>
    <lineage>
        <taxon>Eukaryota</taxon>
        <taxon>Metazoa</taxon>
        <taxon>Chordata</taxon>
        <taxon>Craniata</taxon>
        <taxon>Vertebrata</taxon>
        <taxon>Euteleostomi</taxon>
        <taxon>Actinopterygii</taxon>
        <taxon>Neopterygii</taxon>
        <taxon>Teleostei</taxon>
        <taxon>Neoteleostei</taxon>
        <taxon>Acanthomorphata</taxon>
        <taxon>Ovalentaria</taxon>
        <taxon>Ambassidae</taxon>
        <taxon>Parambassis</taxon>
    </lineage>
</organism>
<evidence type="ECO:0000256" key="7">
    <source>
        <dbReference type="PROSITE-ProRule" id="PRU00042"/>
    </source>
</evidence>
<dbReference type="GO" id="GO:0000978">
    <property type="term" value="F:RNA polymerase II cis-regulatory region sequence-specific DNA binding"/>
    <property type="evidence" value="ECO:0007669"/>
    <property type="project" value="TreeGrafter"/>
</dbReference>
<feature type="domain" description="C2H2-type" evidence="10">
    <location>
        <begin position="243"/>
        <end position="270"/>
    </location>
</feature>
<keyword evidence="8" id="KW-0175">Coiled coil</keyword>
<evidence type="ECO:0000313" key="12">
    <source>
        <dbReference type="RefSeq" id="XP_028270593.1"/>
    </source>
</evidence>
<evidence type="ECO:0000256" key="1">
    <source>
        <dbReference type="ARBA" id="ARBA00004123"/>
    </source>
</evidence>
<feature type="region of interest" description="Disordered" evidence="9">
    <location>
        <begin position="88"/>
        <end position="110"/>
    </location>
</feature>
<dbReference type="GO" id="GO:0000981">
    <property type="term" value="F:DNA-binding transcription factor activity, RNA polymerase II-specific"/>
    <property type="evidence" value="ECO:0007669"/>
    <property type="project" value="TreeGrafter"/>
</dbReference>
<dbReference type="PROSITE" id="PS50157">
    <property type="entry name" value="ZINC_FINGER_C2H2_2"/>
    <property type="match status" value="4"/>
</dbReference>
<dbReference type="SMART" id="SM00355">
    <property type="entry name" value="ZnF_C2H2"/>
    <property type="match status" value="4"/>
</dbReference>
<dbReference type="InParanoid" id="A0A6P7J234"/>
<keyword evidence="3" id="KW-0677">Repeat</keyword>
<dbReference type="SUPFAM" id="SSF57667">
    <property type="entry name" value="beta-beta-alpha zinc fingers"/>
    <property type="match status" value="2"/>
</dbReference>
<comment type="subcellular location">
    <subcellularLocation>
        <location evidence="1">Nucleus</location>
    </subcellularLocation>
</comment>
<proteinExistence type="predicted"/>
<evidence type="ECO:0000256" key="3">
    <source>
        <dbReference type="ARBA" id="ARBA00022737"/>
    </source>
</evidence>
<keyword evidence="6" id="KW-0539">Nucleus</keyword>
<feature type="domain" description="C2H2-type" evidence="10">
    <location>
        <begin position="271"/>
        <end position="298"/>
    </location>
</feature>
<evidence type="ECO:0000259" key="10">
    <source>
        <dbReference type="PROSITE" id="PS50157"/>
    </source>
</evidence>
<feature type="compositionally biased region" description="Basic residues" evidence="9">
    <location>
        <begin position="176"/>
        <end position="188"/>
    </location>
</feature>
<evidence type="ECO:0000256" key="5">
    <source>
        <dbReference type="ARBA" id="ARBA00022833"/>
    </source>
</evidence>
<name>A0A6P7J234_9TELE</name>
<feature type="region of interest" description="Disordered" evidence="9">
    <location>
        <begin position="148"/>
        <end position="215"/>
    </location>
</feature>
<dbReference type="FunFam" id="3.30.160.60:FF:000710">
    <property type="entry name" value="Zinc finger protein 768"/>
    <property type="match status" value="1"/>
</dbReference>
<dbReference type="FunFam" id="3.30.160.60:FF:001498">
    <property type="entry name" value="Zinc finger protein 404"/>
    <property type="match status" value="1"/>
</dbReference>
<dbReference type="OrthoDB" id="654211at2759"/>
<dbReference type="PANTHER" id="PTHR23235">
    <property type="entry name" value="KRUEPPEL-LIKE TRANSCRIPTION FACTOR"/>
    <property type="match status" value="1"/>
</dbReference>
<reference evidence="12" key="1">
    <citation type="submission" date="2025-08" db="UniProtKB">
        <authorList>
            <consortium name="RefSeq"/>
        </authorList>
    </citation>
    <scope>IDENTIFICATION</scope>
</reference>